<dbReference type="RefSeq" id="WP_261404338.1">
    <property type="nucleotide sequence ID" value="NZ_CP081869.1"/>
</dbReference>
<accession>A0A9E6RD59</accession>
<sequence>MGTKDEQAPVGENQMREMAEAIRALQAQAKRAGESTLAYLLEMAALEAEGRSEGVGDIN</sequence>
<evidence type="ECO:0000313" key="1">
    <source>
        <dbReference type="EMBL" id="QZO01108.1"/>
    </source>
</evidence>
<dbReference type="AlphaFoldDB" id="A0A9E6RD59"/>
<protein>
    <submittedName>
        <fullName evidence="1">Uncharacterized protein</fullName>
    </submittedName>
</protein>
<keyword evidence="2" id="KW-1185">Reference proteome</keyword>
<organism evidence="1 2">
    <name type="scientific">Chenggangzhangella methanolivorans</name>
    <dbReference type="NCBI Taxonomy" id="1437009"/>
    <lineage>
        <taxon>Bacteria</taxon>
        <taxon>Pseudomonadati</taxon>
        <taxon>Pseudomonadota</taxon>
        <taxon>Alphaproteobacteria</taxon>
        <taxon>Hyphomicrobiales</taxon>
        <taxon>Methylopilaceae</taxon>
        <taxon>Chenggangzhangella</taxon>
    </lineage>
</organism>
<dbReference type="Proteomes" id="UP000825701">
    <property type="component" value="Chromosome"/>
</dbReference>
<dbReference type="EMBL" id="CP081869">
    <property type="protein sequence ID" value="QZO01108.1"/>
    <property type="molecule type" value="Genomic_DNA"/>
</dbReference>
<dbReference type="KEGG" id="cmet:K6K41_05920"/>
<reference evidence="1" key="1">
    <citation type="submission" date="2021-08" db="EMBL/GenBank/DDBJ databases">
        <authorList>
            <person name="Zhang H."/>
            <person name="Xu M."/>
            <person name="Yu Z."/>
            <person name="Yang L."/>
            <person name="Cai Y."/>
        </authorList>
    </citation>
    <scope>NUCLEOTIDE SEQUENCE</scope>
    <source>
        <strain evidence="1">CHL1</strain>
    </source>
</reference>
<gene>
    <name evidence="1" type="ORF">K6K41_05920</name>
</gene>
<evidence type="ECO:0000313" key="2">
    <source>
        <dbReference type="Proteomes" id="UP000825701"/>
    </source>
</evidence>
<name>A0A9E6RD59_9HYPH</name>
<proteinExistence type="predicted"/>